<dbReference type="InterPro" id="IPR011990">
    <property type="entry name" value="TPR-like_helical_dom_sf"/>
</dbReference>
<reference evidence="4 5" key="1">
    <citation type="submission" date="2024-01" db="EMBL/GenBank/DDBJ databases">
        <title>Genome assemblies of Stephania.</title>
        <authorList>
            <person name="Yang L."/>
        </authorList>
    </citation>
    <scope>NUCLEOTIDE SEQUENCE [LARGE SCALE GENOMIC DNA]</scope>
    <source>
        <strain evidence="4">YNDBR</strain>
        <tissue evidence="4">Leaf</tissue>
    </source>
</reference>
<dbReference type="NCBIfam" id="TIGR00756">
    <property type="entry name" value="PPR"/>
    <property type="match status" value="1"/>
</dbReference>
<evidence type="ECO:0008006" key="6">
    <source>
        <dbReference type="Google" id="ProtNLM"/>
    </source>
</evidence>
<evidence type="ECO:0000313" key="4">
    <source>
        <dbReference type="EMBL" id="KAK9098488.1"/>
    </source>
</evidence>
<comment type="caution">
    <text evidence="4">The sequence shown here is derived from an EMBL/GenBank/DDBJ whole genome shotgun (WGS) entry which is preliminary data.</text>
</comment>
<evidence type="ECO:0000256" key="3">
    <source>
        <dbReference type="SAM" id="Phobius"/>
    </source>
</evidence>
<dbReference type="Proteomes" id="UP001420932">
    <property type="component" value="Unassembled WGS sequence"/>
</dbReference>
<dbReference type="AlphaFoldDB" id="A0AAP0HRC3"/>
<dbReference type="PANTHER" id="PTHR47926:SF393">
    <property type="entry name" value="REPEAT-CONTAINING PROTEIN, PUTATIVE-RELATED"/>
    <property type="match status" value="1"/>
</dbReference>
<dbReference type="Gene3D" id="1.25.40.10">
    <property type="entry name" value="Tetratricopeptide repeat domain"/>
    <property type="match status" value="1"/>
</dbReference>
<keyword evidence="5" id="KW-1185">Reference proteome</keyword>
<dbReference type="PANTHER" id="PTHR47926">
    <property type="entry name" value="PENTATRICOPEPTIDE REPEAT-CONTAINING PROTEIN"/>
    <property type="match status" value="1"/>
</dbReference>
<feature type="transmembrane region" description="Helical" evidence="3">
    <location>
        <begin position="52"/>
        <end position="72"/>
    </location>
</feature>
<dbReference type="InterPro" id="IPR046960">
    <property type="entry name" value="PPR_At4g14850-like_plant"/>
</dbReference>
<keyword evidence="3" id="KW-0812">Transmembrane</keyword>
<sequence length="109" mass="12293">MWRTTPNVFDEMLERSIATCNAMVCGLAAHGHAKGALELFREMKREKVAPNYVTFVGVLSACCYAGWLKLVLMRQLVELVFLDGERMDGVVIEFFFSCLHFNGVSPPFN</sequence>
<dbReference type="Pfam" id="PF13041">
    <property type="entry name" value="PPR_2"/>
    <property type="match status" value="1"/>
</dbReference>
<dbReference type="EMBL" id="JBBNAF010000011">
    <property type="protein sequence ID" value="KAK9098488.1"/>
    <property type="molecule type" value="Genomic_DNA"/>
</dbReference>
<keyword evidence="3" id="KW-1133">Transmembrane helix</keyword>
<proteinExistence type="predicted"/>
<keyword evidence="1" id="KW-0677">Repeat</keyword>
<dbReference type="PROSITE" id="PS51375">
    <property type="entry name" value="PPR"/>
    <property type="match status" value="1"/>
</dbReference>
<dbReference type="GO" id="GO:0009451">
    <property type="term" value="P:RNA modification"/>
    <property type="evidence" value="ECO:0007669"/>
    <property type="project" value="InterPro"/>
</dbReference>
<protein>
    <recommendedName>
        <fullName evidence="6">Pentatricopeptide repeat-containing protein</fullName>
    </recommendedName>
</protein>
<evidence type="ECO:0000256" key="1">
    <source>
        <dbReference type="ARBA" id="ARBA00022737"/>
    </source>
</evidence>
<name>A0AAP0HRC3_9MAGN</name>
<keyword evidence="3" id="KW-0472">Membrane</keyword>
<evidence type="ECO:0000313" key="5">
    <source>
        <dbReference type="Proteomes" id="UP001420932"/>
    </source>
</evidence>
<dbReference type="InterPro" id="IPR002885">
    <property type="entry name" value="PPR_rpt"/>
</dbReference>
<dbReference type="GO" id="GO:0003723">
    <property type="term" value="F:RNA binding"/>
    <property type="evidence" value="ECO:0007669"/>
    <property type="project" value="InterPro"/>
</dbReference>
<accession>A0AAP0HRC3</accession>
<feature type="repeat" description="PPR" evidence="2">
    <location>
        <begin position="16"/>
        <end position="50"/>
    </location>
</feature>
<organism evidence="4 5">
    <name type="scientific">Stephania yunnanensis</name>
    <dbReference type="NCBI Taxonomy" id="152371"/>
    <lineage>
        <taxon>Eukaryota</taxon>
        <taxon>Viridiplantae</taxon>
        <taxon>Streptophyta</taxon>
        <taxon>Embryophyta</taxon>
        <taxon>Tracheophyta</taxon>
        <taxon>Spermatophyta</taxon>
        <taxon>Magnoliopsida</taxon>
        <taxon>Ranunculales</taxon>
        <taxon>Menispermaceae</taxon>
        <taxon>Menispermoideae</taxon>
        <taxon>Cissampelideae</taxon>
        <taxon>Stephania</taxon>
    </lineage>
</organism>
<gene>
    <name evidence="4" type="ORF">Syun_025533</name>
</gene>
<evidence type="ECO:0000256" key="2">
    <source>
        <dbReference type="PROSITE-ProRule" id="PRU00708"/>
    </source>
</evidence>